<dbReference type="GO" id="GO:0004315">
    <property type="term" value="F:3-oxoacyl-[acyl-carrier-protein] synthase activity"/>
    <property type="evidence" value="ECO:0007669"/>
    <property type="project" value="TreeGrafter"/>
</dbReference>
<dbReference type="NCBIfam" id="NF005589">
    <property type="entry name" value="PRK07314.1"/>
    <property type="match status" value="1"/>
</dbReference>
<dbReference type="CDD" id="cd00834">
    <property type="entry name" value="KAS_I_II"/>
    <property type="match status" value="1"/>
</dbReference>
<evidence type="ECO:0000259" key="5">
    <source>
        <dbReference type="PROSITE" id="PS52004"/>
    </source>
</evidence>
<dbReference type="InterPro" id="IPR000794">
    <property type="entry name" value="Beta-ketoacyl_synthase"/>
</dbReference>
<dbReference type="AlphaFoldDB" id="A0A0S4QR83"/>
<dbReference type="GO" id="GO:0006633">
    <property type="term" value="P:fatty acid biosynthetic process"/>
    <property type="evidence" value="ECO:0007669"/>
    <property type="project" value="TreeGrafter"/>
</dbReference>
<comment type="similarity">
    <text evidence="1 3">Belongs to the thiolase-like superfamily. Beta-ketoacyl-ACP synthases family.</text>
</comment>
<keyword evidence="7" id="KW-1185">Reference proteome</keyword>
<dbReference type="PANTHER" id="PTHR11712">
    <property type="entry name" value="POLYKETIDE SYNTHASE-RELATED"/>
    <property type="match status" value="1"/>
</dbReference>
<dbReference type="Proteomes" id="UP000198802">
    <property type="component" value="Unassembled WGS sequence"/>
</dbReference>
<dbReference type="Pfam" id="PF02801">
    <property type="entry name" value="Ketoacyl-synt_C"/>
    <property type="match status" value="1"/>
</dbReference>
<dbReference type="FunFam" id="3.40.47.10:FF:000018">
    <property type="entry name" value="3-oxoacyl-[acyl-carrier-protein] synthase 2"/>
    <property type="match status" value="1"/>
</dbReference>
<dbReference type="InterPro" id="IPR014030">
    <property type="entry name" value="Ketoacyl_synth_N"/>
</dbReference>
<evidence type="ECO:0000256" key="3">
    <source>
        <dbReference type="RuleBase" id="RU003694"/>
    </source>
</evidence>
<sequence>MTSYSPQEMTSSDESEYSDDTDGTGNRGRGGGGRQVVVTGVGLTTPLGGDVADSWAGVLAGRSGVRALTAPWASELPVRIAAPVAVEPPLARVEARSLDRGQQLAVVAAREAWADAGDPALEPERLAVVIGSGVGGVTTLLSQSDIFRDRGHRRVSPFLVPMIMPNGPASAVGLALGARAGVHAPVSACASGAEAIAYALDLIQLGRADVVVAGGTEAAVHPLPLTGFAQMQALSRRNDDPGSASRPFDKSRDGFVLGEGAGVLVLEAAEHAAARGARVLATLGGAGISSDAHHVAAPDPTGAGAARAIRHALTAAGIGPADVVHVNAHASATPAGDVAESRGLRAALGPALDGVAVTSTKSMTGHLLGASGAVEAVFAVLSLRDGLAPATRNLTSLDDEIHLDVVAVDNRPLRPGAVLSTSFGFGGHDVCLVFVR</sequence>
<gene>
    <name evidence="6" type="ORF">Ga0074812_109138</name>
</gene>
<feature type="region of interest" description="Disordered" evidence="4">
    <location>
        <begin position="1"/>
        <end position="37"/>
    </location>
</feature>
<dbReference type="SUPFAM" id="SSF53901">
    <property type="entry name" value="Thiolase-like"/>
    <property type="match status" value="2"/>
</dbReference>
<evidence type="ECO:0000256" key="1">
    <source>
        <dbReference type="ARBA" id="ARBA00008467"/>
    </source>
</evidence>
<evidence type="ECO:0000256" key="4">
    <source>
        <dbReference type="SAM" id="MobiDB-lite"/>
    </source>
</evidence>
<dbReference type="PROSITE" id="PS52004">
    <property type="entry name" value="KS3_2"/>
    <property type="match status" value="1"/>
</dbReference>
<dbReference type="EMBL" id="FAOZ01000009">
    <property type="protein sequence ID" value="CUU56918.1"/>
    <property type="molecule type" value="Genomic_DNA"/>
</dbReference>
<evidence type="ECO:0000256" key="2">
    <source>
        <dbReference type="ARBA" id="ARBA00022679"/>
    </source>
</evidence>
<dbReference type="Pfam" id="PF00109">
    <property type="entry name" value="ketoacyl-synt"/>
    <property type="match status" value="1"/>
</dbReference>
<dbReference type="SMART" id="SM00825">
    <property type="entry name" value="PKS_KS"/>
    <property type="match status" value="1"/>
</dbReference>
<feature type="domain" description="Ketosynthase family 3 (KS3)" evidence="5">
    <location>
        <begin position="33"/>
        <end position="436"/>
    </location>
</feature>
<dbReference type="Gene3D" id="3.40.47.10">
    <property type="match status" value="1"/>
</dbReference>
<organism evidence="6 7">
    <name type="scientific">Parafrankia irregularis</name>
    <dbReference type="NCBI Taxonomy" id="795642"/>
    <lineage>
        <taxon>Bacteria</taxon>
        <taxon>Bacillati</taxon>
        <taxon>Actinomycetota</taxon>
        <taxon>Actinomycetes</taxon>
        <taxon>Frankiales</taxon>
        <taxon>Frankiaceae</taxon>
        <taxon>Parafrankia</taxon>
    </lineage>
</organism>
<reference evidence="7" key="1">
    <citation type="submission" date="2015-11" db="EMBL/GenBank/DDBJ databases">
        <authorList>
            <person name="Varghese N."/>
        </authorList>
    </citation>
    <scope>NUCLEOTIDE SEQUENCE [LARGE SCALE GENOMIC DNA]</scope>
    <source>
        <strain evidence="7">DSM 45899</strain>
    </source>
</reference>
<evidence type="ECO:0000313" key="6">
    <source>
        <dbReference type="EMBL" id="CUU56918.1"/>
    </source>
</evidence>
<name>A0A0S4QR83_9ACTN</name>
<evidence type="ECO:0000313" key="7">
    <source>
        <dbReference type="Proteomes" id="UP000198802"/>
    </source>
</evidence>
<protein>
    <submittedName>
        <fullName evidence="6">3-oxoacyl-[acyl-carrier-protein] synthase II</fullName>
    </submittedName>
</protein>
<accession>A0A0S4QR83</accession>
<keyword evidence="2 3" id="KW-0808">Transferase</keyword>
<dbReference type="InterPro" id="IPR014031">
    <property type="entry name" value="Ketoacyl_synth_C"/>
</dbReference>
<dbReference type="InterPro" id="IPR016039">
    <property type="entry name" value="Thiolase-like"/>
</dbReference>
<feature type="compositionally biased region" description="Gly residues" evidence="4">
    <location>
        <begin position="25"/>
        <end position="34"/>
    </location>
</feature>
<dbReference type="PANTHER" id="PTHR11712:SF336">
    <property type="entry name" value="3-OXOACYL-[ACYL-CARRIER-PROTEIN] SYNTHASE, MITOCHONDRIAL"/>
    <property type="match status" value="1"/>
</dbReference>
<dbReference type="GO" id="GO:0005829">
    <property type="term" value="C:cytosol"/>
    <property type="evidence" value="ECO:0007669"/>
    <property type="project" value="TreeGrafter"/>
</dbReference>
<proteinExistence type="inferred from homology"/>
<dbReference type="RefSeq" id="WP_226930831.1">
    <property type="nucleotide sequence ID" value="NZ_FAOZ01000009.1"/>
</dbReference>
<feature type="compositionally biased region" description="Acidic residues" evidence="4">
    <location>
        <begin position="11"/>
        <end position="22"/>
    </location>
</feature>
<dbReference type="InterPro" id="IPR020841">
    <property type="entry name" value="PKS_Beta-ketoAc_synthase_dom"/>
</dbReference>